<reference evidence="1 2" key="1">
    <citation type="submission" date="2024-09" db="EMBL/GenBank/DDBJ databases">
        <authorList>
            <person name="Sun Q."/>
            <person name="Mori K."/>
        </authorList>
    </citation>
    <scope>NUCLEOTIDE SEQUENCE [LARGE SCALE GENOMIC DNA]</scope>
    <source>
        <strain evidence="1 2">TBRC 3947</strain>
    </source>
</reference>
<evidence type="ECO:0000313" key="1">
    <source>
        <dbReference type="EMBL" id="MFC0526531.1"/>
    </source>
</evidence>
<organism evidence="1 2">
    <name type="scientific">Phytohabitans kaempferiae</name>
    <dbReference type="NCBI Taxonomy" id="1620943"/>
    <lineage>
        <taxon>Bacteria</taxon>
        <taxon>Bacillati</taxon>
        <taxon>Actinomycetota</taxon>
        <taxon>Actinomycetes</taxon>
        <taxon>Micromonosporales</taxon>
        <taxon>Micromonosporaceae</taxon>
    </lineage>
</organism>
<proteinExistence type="predicted"/>
<name>A0ABV6LVV6_9ACTN</name>
<dbReference type="RefSeq" id="WP_377244589.1">
    <property type="nucleotide sequence ID" value="NZ_JBHLUH010000004.1"/>
</dbReference>
<dbReference type="EMBL" id="JBHLUH010000004">
    <property type="protein sequence ID" value="MFC0526531.1"/>
    <property type="molecule type" value="Genomic_DNA"/>
</dbReference>
<comment type="caution">
    <text evidence="1">The sequence shown here is derived from an EMBL/GenBank/DDBJ whole genome shotgun (WGS) entry which is preliminary data.</text>
</comment>
<evidence type="ECO:0000313" key="2">
    <source>
        <dbReference type="Proteomes" id="UP001589867"/>
    </source>
</evidence>
<keyword evidence="2" id="KW-1185">Reference proteome</keyword>
<gene>
    <name evidence="1" type="ORF">ACFFIA_02515</name>
</gene>
<sequence>MLEMVRMLLDTMLNLGPRAMAARKSKKKARLGAAIFRIVVLGQDIVERGDRIIHLLSLAKEVSALRPSAPPPYHGFPYLGDGIFTQAHWYREVAREVNGQIYDLSEFVNMLGMYAECVSLLDQESVSTIRAGMWRKQLAMGSYGGIFGPYERLGMKTDNLGMPVEGQALRIPEVSAATVSEMEPLSPRSYTTVDWSFWTVEFPLRPADLERIHERVDSGVLQAQLADIRSGLTQLRAALDEHFTISEILLELAPSMSGYKDIVARFRR</sequence>
<accession>A0ABV6LVV6</accession>
<dbReference type="Proteomes" id="UP001589867">
    <property type="component" value="Unassembled WGS sequence"/>
</dbReference>
<protein>
    <submittedName>
        <fullName evidence="1">Uncharacterized protein</fullName>
    </submittedName>
</protein>